<dbReference type="InterPro" id="IPR021787">
    <property type="entry name" value="DUF3352"/>
</dbReference>
<feature type="compositionally biased region" description="Basic and acidic residues" evidence="1">
    <location>
        <begin position="226"/>
        <end position="243"/>
    </location>
</feature>
<evidence type="ECO:0000313" key="3">
    <source>
        <dbReference type="EMBL" id="NMF60350.1"/>
    </source>
</evidence>
<evidence type="ECO:0000256" key="1">
    <source>
        <dbReference type="SAM" id="MobiDB-lite"/>
    </source>
</evidence>
<feature type="region of interest" description="Disordered" evidence="1">
    <location>
        <begin position="222"/>
        <end position="243"/>
    </location>
</feature>
<sequence>MRSLFATIFAVTASTALPAIATSINHPSTFSPINPNSTYVSVLPVQQTAIQEAQNAEPHTFAQRSLNIAKQIPTDAIGLLVVDIDRGSWQTIQRFHGNSTSQLGAMDKLLGFLGKASQISFAKDVQPWLGTELAIAFLNHPDQKAEIIFAGMSVIKDQQQFDAFIKKLKGLNFPKASETLYQNVRIWEWQLQEEDDSKMNSSQVSASNTIQALNLKQSKLSHNHKPTKEPQMDHDHHEEPNEDLPKFPSFGFKRLAIAKLPSGVAVIASDRQAIQKMIDLAIANAPNLEASQPPQPLPSLADNDLFLRSLHNPLWNRSLIAGYGNFKSIGQFWELLAADLPETTEIPGFSRDDYIQSLKYTMSQYSSFDLFTWSTPKGIRSQSNSYFSSVRSPQPRSTEPRDRLLSFLPLNVYGAITSRNLNRQWQWFVEESKSQPSYKIFVEGLRMLAPLIFGSGLKLDIEKDVISWMDGEYALVAFPSDRAPFKEIGIDLTIGALIRTSKPEVANATLNKLTKYFSDLDKDFLQVKKRQVGTTLLTSFEFPDQRERGKTQSIFAYGWRDRQTLLLTLGANTASAFIPIPKPALAESEDFRDAIAEMPQPNFGYFYINANALAKQVANAFFLTGLIPLPNEPIDDPKQPPKIELPEPVQKIINRLGGAVFVYSETSDRFQSDFFLGIKP</sequence>
<reference evidence="3 4" key="1">
    <citation type="submission" date="2020-03" db="EMBL/GenBank/DDBJ databases">
        <title>Draft Genome Sequence of 2-Methylisoborneol Producing Pseudanabaena yagii Strain GIHE-NHR1 Isolated from North Han River in South Korea.</title>
        <authorList>
            <person name="Jeong J."/>
        </authorList>
    </citation>
    <scope>NUCLEOTIDE SEQUENCE [LARGE SCALE GENOMIC DNA]</scope>
    <source>
        <strain evidence="3 4">GIHE-NHR1</strain>
    </source>
</reference>
<evidence type="ECO:0000313" key="4">
    <source>
        <dbReference type="Proteomes" id="UP000738376"/>
    </source>
</evidence>
<protein>
    <submittedName>
        <fullName evidence="3">DUF3352 domain-containing protein</fullName>
    </submittedName>
</protein>
<organism evidence="3 4">
    <name type="scientific">Pseudanabaena yagii GIHE-NHR1</name>
    <dbReference type="NCBI Taxonomy" id="2722753"/>
    <lineage>
        <taxon>Bacteria</taxon>
        <taxon>Bacillati</taxon>
        <taxon>Cyanobacteriota</taxon>
        <taxon>Cyanophyceae</taxon>
        <taxon>Pseudanabaenales</taxon>
        <taxon>Pseudanabaenaceae</taxon>
        <taxon>Pseudanabaena</taxon>
        <taxon>Pseudanabaena yagii</taxon>
    </lineage>
</organism>
<accession>A0ABX1LVZ4</accession>
<dbReference type="Pfam" id="PF11832">
    <property type="entry name" value="DUF3352"/>
    <property type="match status" value="1"/>
</dbReference>
<keyword evidence="4" id="KW-1185">Reference proteome</keyword>
<feature type="signal peptide" evidence="2">
    <location>
        <begin position="1"/>
        <end position="21"/>
    </location>
</feature>
<gene>
    <name evidence="3" type="ORF">HC246_20545</name>
</gene>
<comment type="caution">
    <text evidence="3">The sequence shown here is derived from an EMBL/GenBank/DDBJ whole genome shotgun (WGS) entry which is preliminary data.</text>
</comment>
<dbReference type="EMBL" id="JAAVJL010000003">
    <property type="protein sequence ID" value="NMF60350.1"/>
    <property type="molecule type" value="Genomic_DNA"/>
</dbReference>
<keyword evidence="2" id="KW-0732">Signal</keyword>
<dbReference type="RefSeq" id="WP_169365318.1">
    <property type="nucleotide sequence ID" value="NZ_JAAVJL010000003.1"/>
</dbReference>
<name>A0ABX1LVZ4_9CYAN</name>
<feature type="chain" id="PRO_5047347303" evidence="2">
    <location>
        <begin position="22"/>
        <end position="680"/>
    </location>
</feature>
<dbReference type="Proteomes" id="UP000738376">
    <property type="component" value="Unassembled WGS sequence"/>
</dbReference>
<evidence type="ECO:0000256" key="2">
    <source>
        <dbReference type="SAM" id="SignalP"/>
    </source>
</evidence>
<proteinExistence type="predicted"/>